<organism evidence="1 2">
    <name type="scientific">Rhamnella rubrinervis</name>
    <dbReference type="NCBI Taxonomy" id="2594499"/>
    <lineage>
        <taxon>Eukaryota</taxon>
        <taxon>Viridiplantae</taxon>
        <taxon>Streptophyta</taxon>
        <taxon>Embryophyta</taxon>
        <taxon>Tracheophyta</taxon>
        <taxon>Spermatophyta</taxon>
        <taxon>Magnoliopsida</taxon>
        <taxon>eudicotyledons</taxon>
        <taxon>Gunneridae</taxon>
        <taxon>Pentapetalae</taxon>
        <taxon>rosids</taxon>
        <taxon>fabids</taxon>
        <taxon>Rosales</taxon>
        <taxon>Rhamnaceae</taxon>
        <taxon>rhamnoid group</taxon>
        <taxon>Rhamneae</taxon>
        <taxon>Rhamnella</taxon>
    </lineage>
</organism>
<dbReference type="GO" id="GO:0009505">
    <property type="term" value="C:plant-type cell wall"/>
    <property type="evidence" value="ECO:0007669"/>
    <property type="project" value="TreeGrafter"/>
</dbReference>
<evidence type="ECO:0000313" key="2">
    <source>
        <dbReference type="Proteomes" id="UP000796880"/>
    </source>
</evidence>
<evidence type="ECO:0000313" key="1">
    <source>
        <dbReference type="EMBL" id="KAF3448127.1"/>
    </source>
</evidence>
<dbReference type="GO" id="GO:0016020">
    <property type="term" value="C:membrane"/>
    <property type="evidence" value="ECO:0007669"/>
    <property type="project" value="InterPro"/>
</dbReference>
<dbReference type="GO" id="GO:0004566">
    <property type="term" value="F:beta-glucuronidase activity"/>
    <property type="evidence" value="ECO:0007669"/>
    <property type="project" value="TreeGrafter"/>
</dbReference>
<dbReference type="OrthoDB" id="726732at2759"/>
<comment type="caution">
    <text evidence="1">The sequence shown here is derived from an EMBL/GenBank/DDBJ whole genome shotgun (WGS) entry which is preliminary data.</text>
</comment>
<protein>
    <submittedName>
        <fullName evidence="1">Uncharacterized protein</fullName>
    </submittedName>
</protein>
<reference evidence="1" key="1">
    <citation type="submission" date="2020-03" db="EMBL/GenBank/DDBJ databases">
        <title>A high-quality chromosome-level genome assembly of a woody plant with both climbing and erect habits, Rhamnella rubrinervis.</title>
        <authorList>
            <person name="Lu Z."/>
            <person name="Yang Y."/>
            <person name="Zhu X."/>
            <person name="Sun Y."/>
        </authorList>
    </citation>
    <scope>NUCLEOTIDE SEQUENCE</scope>
    <source>
        <strain evidence="1">BYM</strain>
        <tissue evidence="1">Leaf</tissue>
    </source>
</reference>
<dbReference type="PANTHER" id="PTHR14363:SF13">
    <property type="entry name" value="OS07G0598400 PROTEIN"/>
    <property type="match status" value="1"/>
</dbReference>
<dbReference type="Proteomes" id="UP000796880">
    <property type="component" value="Unassembled WGS sequence"/>
</dbReference>
<sequence length="162" mass="18119">MGHGFLISGALNKLLQPTYNCISLRRWNSLQFIHWLLCFSSSHTLLGVDDNLISKIQGPYNQNQVAQTYQDVTKSIKDFGPWSGAWVGESSGAYNSGGNSPVRVHSLPSRIYMIPTWQSEVDACFTLIGWIPVLHMFVHLCLKLMLEWLPGVNPTVTSTLPN</sequence>
<dbReference type="InterPro" id="IPR005199">
    <property type="entry name" value="Glyco_hydro_79"/>
</dbReference>
<name>A0A8K0H8Y0_9ROSA</name>
<dbReference type="AlphaFoldDB" id="A0A8K0H8Y0"/>
<proteinExistence type="predicted"/>
<dbReference type="EMBL" id="VOIH02000004">
    <property type="protein sequence ID" value="KAF3448127.1"/>
    <property type="molecule type" value="Genomic_DNA"/>
</dbReference>
<gene>
    <name evidence="1" type="ORF">FNV43_RR08838</name>
</gene>
<dbReference type="Pfam" id="PF03662">
    <property type="entry name" value="Glyco_hydro_79n"/>
    <property type="match status" value="1"/>
</dbReference>
<accession>A0A8K0H8Y0</accession>
<keyword evidence="2" id="KW-1185">Reference proteome</keyword>
<dbReference type="PANTHER" id="PTHR14363">
    <property type="entry name" value="HEPARANASE-RELATED"/>
    <property type="match status" value="1"/>
</dbReference>